<dbReference type="SUPFAM" id="SSF46689">
    <property type="entry name" value="Homeodomain-like"/>
    <property type="match status" value="1"/>
</dbReference>
<dbReference type="InterPro" id="IPR009057">
    <property type="entry name" value="Homeodomain-like_sf"/>
</dbReference>
<evidence type="ECO:0000259" key="3">
    <source>
        <dbReference type="PROSITE" id="PS50994"/>
    </source>
</evidence>
<protein>
    <submittedName>
        <fullName evidence="4">IS3 family transposase</fullName>
    </submittedName>
</protein>
<dbReference type="NCBIfam" id="NF033516">
    <property type="entry name" value="transpos_IS3"/>
    <property type="match status" value="1"/>
</dbReference>
<dbReference type="PANTHER" id="PTHR46889">
    <property type="entry name" value="TRANSPOSASE INSF FOR INSERTION SEQUENCE IS3B-RELATED"/>
    <property type="match status" value="1"/>
</dbReference>
<proteinExistence type="predicted"/>
<dbReference type="Proteomes" id="UP001637994">
    <property type="component" value="Unassembled WGS sequence"/>
</dbReference>
<organism evidence="4 5">
    <name type="scientific">Anaerococcus kampingae</name>
    <dbReference type="NCBI Taxonomy" id="3115614"/>
    <lineage>
        <taxon>Bacteria</taxon>
        <taxon>Bacillati</taxon>
        <taxon>Bacillota</taxon>
        <taxon>Tissierellia</taxon>
        <taxon>Tissierellales</taxon>
        <taxon>Peptoniphilaceae</taxon>
        <taxon>Anaerococcus</taxon>
    </lineage>
</organism>
<evidence type="ECO:0000256" key="2">
    <source>
        <dbReference type="SAM" id="Coils"/>
    </source>
</evidence>
<reference evidence="4 5" key="1">
    <citation type="journal article" date="2025" name="Anaerobe">
        <title>Description of Anaerococcus kampingiae sp. nov., Anaerococcus groningensis sp. nov., Anaerococcus martiniensis sp. nov., and Anaerococcus cruorum sp. nov., isolated from human clinical specimens.</title>
        <authorList>
            <person name="Boiten K.E."/>
            <person name="Meijer J."/>
            <person name="van Wezel E.M."/>
            <person name="Veloo A.C.M."/>
        </authorList>
    </citation>
    <scope>NUCLEOTIDE SEQUENCE [LARGE SCALE GENOMIC DNA]</scope>
    <source>
        <strain evidence="4 5">ENR0874</strain>
    </source>
</reference>
<dbReference type="SUPFAM" id="SSF53098">
    <property type="entry name" value="Ribonuclease H-like"/>
    <property type="match status" value="1"/>
</dbReference>
<evidence type="ECO:0000256" key="1">
    <source>
        <dbReference type="ARBA" id="ARBA00002286"/>
    </source>
</evidence>
<dbReference type="Pfam" id="PF13276">
    <property type="entry name" value="HTH_21"/>
    <property type="match status" value="1"/>
</dbReference>
<comment type="function">
    <text evidence="1">Involved in the transposition of the insertion sequence.</text>
</comment>
<dbReference type="InterPro" id="IPR025948">
    <property type="entry name" value="HTH-like_dom"/>
</dbReference>
<dbReference type="InterPro" id="IPR002514">
    <property type="entry name" value="Transposase_8"/>
</dbReference>
<dbReference type="Pfam" id="PF13683">
    <property type="entry name" value="rve_3"/>
    <property type="match status" value="1"/>
</dbReference>
<name>A0ABW9MH30_9FIRM</name>
<dbReference type="InterPro" id="IPR001584">
    <property type="entry name" value="Integrase_cat-core"/>
</dbReference>
<dbReference type="PROSITE" id="PS50994">
    <property type="entry name" value="INTEGRASE"/>
    <property type="match status" value="1"/>
</dbReference>
<dbReference type="InterPro" id="IPR048020">
    <property type="entry name" value="Transpos_IS3"/>
</dbReference>
<accession>A0ABW9MH30</accession>
<dbReference type="Pfam" id="PF01527">
    <property type="entry name" value="HTH_Tnp_1"/>
    <property type="match status" value="1"/>
</dbReference>
<sequence>MARHYEDDFKRQIVEIFNQGNYTYKKLGEEYDIAPSTIRGWVNRYNNSNSFDIDDNRTEEEKELIRLRKKLKQLEMENDILKQAALLLGKKVKLIISNRDKYSISAMCKFLGITRSLIYYHINKEESKNNLKTEELLEEKIKEIFRKSKNAYGSRKIKVELENQGIIASRRKICKVMKKHALISSYTVKQYKVEKTTCNNKQIKNKVDRHFDNRESLEACVSDLTYVRVGNSWNYICAIIDLHNREIIGYAAGKNKSAELVKEAIYSIRYPLNKIKIFHTDRGREFDNKSIDKILDVFGIERSLSKKGSPYDNAVAEAFNKVMKTEFVYQKEFRSLNQLKLELSEYVYWYNNLRIHGSLGYLPPVKYRHLRLNRYY</sequence>
<keyword evidence="2" id="KW-0175">Coiled coil</keyword>
<dbReference type="RefSeq" id="WP_199792160.1">
    <property type="nucleotide sequence ID" value="NZ_JBGMEF010000049.1"/>
</dbReference>
<keyword evidence="5" id="KW-1185">Reference proteome</keyword>
<gene>
    <name evidence="4" type="ORF">ACCQ42_09925</name>
</gene>
<dbReference type="Gene3D" id="3.30.420.10">
    <property type="entry name" value="Ribonuclease H-like superfamily/Ribonuclease H"/>
    <property type="match status" value="1"/>
</dbReference>
<evidence type="ECO:0000313" key="4">
    <source>
        <dbReference type="EMBL" id="MFO3668071.1"/>
    </source>
</evidence>
<feature type="coiled-coil region" evidence="2">
    <location>
        <begin position="57"/>
        <end position="84"/>
    </location>
</feature>
<comment type="caution">
    <text evidence="4">The sequence shown here is derived from an EMBL/GenBank/DDBJ whole genome shotgun (WGS) entry which is preliminary data.</text>
</comment>
<dbReference type="InterPro" id="IPR050900">
    <property type="entry name" value="Transposase_IS3/IS150/IS904"/>
</dbReference>
<dbReference type="Gene3D" id="1.10.10.60">
    <property type="entry name" value="Homeodomain-like"/>
    <property type="match status" value="1"/>
</dbReference>
<dbReference type="InterPro" id="IPR012337">
    <property type="entry name" value="RNaseH-like_sf"/>
</dbReference>
<dbReference type="PANTHER" id="PTHR46889:SF4">
    <property type="entry name" value="TRANSPOSASE INSO FOR INSERTION SEQUENCE ELEMENT IS911B-RELATED"/>
    <property type="match status" value="1"/>
</dbReference>
<evidence type="ECO:0000313" key="5">
    <source>
        <dbReference type="Proteomes" id="UP001637994"/>
    </source>
</evidence>
<feature type="domain" description="Integrase catalytic" evidence="3">
    <location>
        <begin position="211"/>
        <end position="371"/>
    </location>
</feature>
<dbReference type="InterPro" id="IPR036397">
    <property type="entry name" value="RNaseH_sf"/>
</dbReference>
<dbReference type="EMBL" id="JBGMEF010000049">
    <property type="protein sequence ID" value="MFO3668071.1"/>
    <property type="molecule type" value="Genomic_DNA"/>
</dbReference>